<organism evidence="2 3">
    <name type="scientific">Halothermothrix orenii (strain H 168 / OCM 544 / DSM 9562)</name>
    <dbReference type="NCBI Taxonomy" id="373903"/>
    <lineage>
        <taxon>Bacteria</taxon>
        <taxon>Bacillati</taxon>
        <taxon>Bacillota</taxon>
        <taxon>Clostridia</taxon>
        <taxon>Halanaerobiales</taxon>
        <taxon>Halothermotrichaceae</taxon>
        <taxon>Halothermothrix</taxon>
    </lineage>
</organism>
<evidence type="ECO:0000313" key="3">
    <source>
        <dbReference type="Proteomes" id="UP000000719"/>
    </source>
</evidence>
<dbReference type="InterPro" id="IPR039445">
    <property type="entry name" value="DauR-like_HTH"/>
</dbReference>
<dbReference type="InterPro" id="IPR000700">
    <property type="entry name" value="PAS-assoc_C"/>
</dbReference>
<keyword evidence="3" id="KW-1185">Reference proteome</keyword>
<dbReference type="Proteomes" id="UP000000719">
    <property type="component" value="Chromosome"/>
</dbReference>
<dbReference type="EMBL" id="CP001098">
    <property type="protein sequence ID" value="ACL70834.1"/>
    <property type="molecule type" value="Genomic_DNA"/>
</dbReference>
<accession>B8CZY2</accession>
<dbReference type="AlphaFoldDB" id="B8CZY2"/>
<dbReference type="KEGG" id="hor:Hore_20890"/>
<dbReference type="InterPro" id="IPR039446">
    <property type="entry name" value="DauR-like"/>
</dbReference>
<reference evidence="2 3" key="1">
    <citation type="journal article" date="2009" name="PLoS ONE">
        <title>Genome analysis of the anaerobic thermohalophilic bacterium Halothermothrix orenii.</title>
        <authorList>
            <person name="Mavromatis K."/>
            <person name="Ivanova N."/>
            <person name="Anderson I."/>
            <person name="Lykidis A."/>
            <person name="Hooper S.D."/>
            <person name="Sun H."/>
            <person name="Kunin V."/>
            <person name="Lapidus A."/>
            <person name="Hugenholtz P."/>
            <person name="Patel B."/>
            <person name="Kyrpides N.C."/>
        </authorList>
    </citation>
    <scope>NUCLEOTIDE SEQUENCE [LARGE SCALE GENOMIC DNA]</scope>
    <source>
        <strain evidence="3">H 168 / OCM 544 / DSM 9562</strain>
    </source>
</reference>
<dbReference type="STRING" id="373903.Hore_20890"/>
<sequence length="221" mass="24968">MSPENKGIPEILRSYIPVVKALGKTLGKHFEIVLHDVTKTESSIIAIENSHITNRTVGSPSTDFLIDLINGYYQNRTDMELNYITRTRDGKQLKSSTVLIKNEKGEVIGALCINIDLTSIKMAQNFLGEISTVEKKKEPKEKFPEDAEDFLHVMIENSLNKANKPVPMLTKEDKLKIVSYLDKNNIFNIKGAVDMLAEALNVSRYTIYNYLDESRVSASRE</sequence>
<dbReference type="Pfam" id="PF08348">
    <property type="entry name" value="PAS_6"/>
    <property type="match status" value="1"/>
</dbReference>
<dbReference type="RefSeq" id="WP_015923803.1">
    <property type="nucleotide sequence ID" value="NC_011899.1"/>
</dbReference>
<gene>
    <name evidence="2" type="ordered locus">Hore_20890</name>
</gene>
<dbReference type="Pfam" id="PF13309">
    <property type="entry name" value="HTH_22"/>
    <property type="match status" value="1"/>
</dbReference>
<proteinExistence type="predicted"/>
<name>B8CZY2_HALOH</name>
<dbReference type="PANTHER" id="PTHR35568:SF1">
    <property type="entry name" value="TRANSCRIPTIONAL REGULATOR DAUR"/>
    <property type="match status" value="1"/>
</dbReference>
<dbReference type="InterPro" id="IPR013559">
    <property type="entry name" value="YheO"/>
</dbReference>
<evidence type="ECO:0000313" key="2">
    <source>
        <dbReference type="EMBL" id="ACL70834.1"/>
    </source>
</evidence>
<dbReference type="PROSITE" id="PS50113">
    <property type="entry name" value="PAC"/>
    <property type="match status" value="1"/>
</dbReference>
<dbReference type="PANTHER" id="PTHR35568">
    <property type="entry name" value="TRANSCRIPTIONAL REGULATOR DAUR"/>
    <property type="match status" value="1"/>
</dbReference>
<evidence type="ECO:0000259" key="1">
    <source>
        <dbReference type="PROSITE" id="PS50113"/>
    </source>
</evidence>
<dbReference type="HOGENOM" id="CLU_080179_2_0_9"/>
<protein>
    <submittedName>
        <fullName evidence="2">YheO domain protein</fullName>
    </submittedName>
</protein>
<dbReference type="eggNOG" id="COG2964">
    <property type="taxonomic scope" value="Bacteria"/>
</dbReference>
<dbReference type="OrthoDB" id="9796595at2"/>
<feature type="domain" description="PAC" evidence="1">
    <location>
        <begin position="77"/>
        <end position="129"/>
    </location>
</feature>